<keyword evidence="3" id="KW-0472">Membrane</keyword>
<dbReference type="SUPFAM" id="SSF52540">
    <property type="entry name" value="P-loop containing nucleoside triphosphate hydrolases"/>
    <property type="match status" value="1"/>
</dbReference>
<dbReference type="PROSITE" id="PS51219">
    <property type="entry name" value="DPCK"/>
    <property type="match status" value="1"/>
</dbReference>
<reference evidence="4" key="1">
    <citation type="submission" date="2020-05" db="EMBL/GenBank/DDBJ databases">
        <title>Phylogenomic resolution of chytrid fungi.</title>
        <authorList>
            <person name="Stajich J.E."/>
            <person name="Amses K."/>
            <person name="Simmons R."/>
            <person name="Seto K."/>
            <person name="Myers J."/>
            <person name="Bonds A."/>
            <person name="Quandt C.A."/>
            <person name="Barry K."/>
            <person name="Liu P."/>
            <person name="Grigoriev I."/>
            <person name="Longcore J.E."/>
            <person name="James T.Y."/>
        </authorList>
    </citation>
    <scope>NUCLEOTIDE SEQUENCE</scope>
    <source>
        <strain evidence="4">JEL0513</strain>
    </source>
</reference>
<keyword evidence="5" id="KW-1185">Reference proteome</keyword>
<gene>
    <name evidence="4" type="ORF">HK100_000597</name>
</gene>
<evidence type="ECO:0000256" key="3">
    <source>
        <dbReference type="SAM" id="Phobius"/>
    </source>
</evidence>
<dbReference type="NCBIfam" id="TIGR00152">
    <property type="entry name" value="dephospho-CoA kinase"/>
    <property type="match status" value="1"/>
</dbReference>
<evidence type="ECO:0000313" key="5">
    <source>
        <dbReference type="Proteomes" id="UP001211907"/>
    </source>
</evidence>
<dbReference type="GO" id="GO:0015937">
    <property type="term" value="P:coenzyme A biosynthetic process"/>
    <property type="evidence" value="ECO:0007669"/>
    <property type="project" value="InterPro"/>
</dbReference>
<keyword evidence="1" id="KW-0547">Nucleotide-binding</keyword>
<dbReference type="InterPro" id="IPR001977">
    <property type="entry name" value="Depp_CoAkinase"/>
</dbReference>
<accession>A0AAD5T995</accession>
<organism evidence="4 5">
    <name type="scientific">Physocladia obscura</name>
    <dbReference type="NCBI Taxonomy" id="109957"/>
    <lineage>
        <taxon>Eukaryota</taxon>
        <taxon>Fungi</taxon>
        <taxon>Fungi incertae sedis</taxon>
        <taxon>Chytridiomycota</taxon>
        <taxon>Chytridiomycota incertae sedis</taxon>
        <taxon>Chytridiomycetes</taxon>
        <taxon>Chytridiales</taxon>
        <taxon>Chytriomycetaceae</taxon>
        <taxon>Physocladia</taxon>
    </lineage>
</organism>
<dbReference type="CDD" id="cd02022">
    <property type="entry name" value="DPCK"/>
    <property type="match status" value="1"/>
</dbReference>
<keyword evidence="3" id="KW-0812">Transmembrane</keyword>
<dbReference type="GO" id="GO:0005524">
    <property type="term" value="F:ATP binding"/>
    <property type="evidence" value="ECO:0007669"/>
    <property type="project" value="UniProtKB-KW"/>
</dbReference>
<evidence type="ECO:0000256" key="2">
    <source>
        <dbReference type="ARBA" id="ARBA00022840"/>
    </source>
</evidence>
<dbReference type="HAMAP" id="MF_00376">
    <property type="entry name" value="Dephospho_CoA_kinase"/>
    <property type="match status" value="1"/>
</dbReference>
<dbReference type="InterPro" id="IPR027417">
    <property type="entry name" value="P-loop_NTPase"/>
</dbReference>
<dbReference type="PANTHER" id="PTHR10695:SF46">
    <property type="entry name" value="BIFUNCTIONAL COENZYME A SYNTHASE-RELATED"/>
    <property type="match status" value="1"/>
</dbReference>
<feature type="transmembrane region" description="Helical" evidence="3">
    <location>
        <begin position="196"/>
        <end position="216"/>
    </location>
</feature>
<keyword evidence="3" id="KW-1133">Transmembrane helix</keyword>
<sequence length="221" mass="24566">MYSRSHSTVTRQLREADVAVVDADEIARAVVAPGLPAFRRIVAAFGPDVLAPDGTLDRKALAARVFADPAARATINKATHPYIRLEMLRQMLSHFLCAKRVVVLDTPLLFESGIANYVNLIVVVYVSPPVQKQRLIARDLIEPLAAQQRIDSQMNIEKKKQLANVVIDNEGSLADTRVRVDLLIEQHLSPGLFPTAVAWTLLFWPGLFAYSGLSLFKWLKL</sequence>
<name>A0AAD5T995_9FUNG</name>
<protein>
    <recommendedName>
        <fullName evidence="6">Dephospho-CoA kinase</fullName>
    </recommendedName>
</protein>
<evidence type="ECO:0000313" key="4">
    <source>
        <dbReference type="EMBL" id="KAJ3137622.1"/>
    </source>
</evidence>
<proteinExistence type="inferred from homology"/>
<comment type="caution">
    <text evidence="4">The sequence shown here is derived from an EMBL/GenBank/DDBJ whole genome shotgun (WGS) entry which is preliminary data.</text>
</comment>
<dbReference type="Proteomes" id="UP001211907">
    <property type="component" value="Unassembled WGS sequence"/>
</dbReference>
<dbReference type="EMBL" id="JADGJH010000112">
    <property type="protein sequence ID" value="KAJ3137622.1"/>
    <property type="molecule type" value="Genomic_DNA"/>
</dbReference>
<dbReference type="PANTHER" id="PTHR10695">
    <property type="entry name" value="DEPHOSPHO-COA KINASE-RELATED"/>
    <property type="match status" value="1"/>
</dbReference>
<dbReference type="GO" id="GO:0004140">
    <property type="term" value="F:dephospho-CoA kinase activity"/>
    <property type="evidence" value="ECO:0007669"/>
    <property type="project" value="InterPro"/>
</dbReference>
<dbReference type="Gene3D" id="3.40.50.300">
    <property type="entry name" value="P-loop containing nucleotide triphosphate hydrolases"/>
    <property type="match status" value="1"/>
</dbReference>
<dbReference type="AlphaFoldDB" id="A0AAD5T995"/>
<evidence type="ECO:0008006" key="6">
    <source>
        <dbReference type="Google" id="ProtNLM"/>
    </source>
</evidence>
<dbReference type="Pfam" id="PF01121">
    <property type="entry name" value="CoaE"/>
    <property type="match status" value="1"/>
</dbReference>
<evidence type="ECO:0000256" key="1">
    <source>
        <dbReference type="ARBA" id="ARBA00022741"/>
    </source>
</evidence>
<keyword evidence="2" id="KW-0067">ATP-binding</keyword>